<organism evidence="2 3">
    <name type="scientific">Trifolium subterraneum</name>
    <name type="common">Subterranean clover</name>
    <dbReference type="NCBI Taxonomy" id="3900"/>
    <lineage>
        <taxon>Eukaryota</taxon>
        <taxon>Viridiplantae</taxon>
        <taxon>Streptophyta</taxon>
        <taxon>Embryophyta</taxon>
        <taxon>Tracheophyta</taxon>
        <taxon>Spermatophyta</taxon>
        <taxon>Magnoliopsida</taxon>
        <taxon>eudicotyledons</taxon>
        <taxon>Gunneridae</taxon>
        <taxon>Pentapetalae</taxon>
        <taxon>rosids</taxon>
        <taxon>fabids</taxon>
        <taxon>Fabales</taxon>
        <taxon>Fabaceae</taxon>
        <taxon>Papilionoideae</taxon>
        <taxon>50 kb inversion clade</taxon>
        <taxon>NPAAA clade</taxon>
        <taxon>Hologalegina</taxon>
        <taxon>IRL clade</taxon>
        <taxon>Trifolieae</taxon>
        <taxon>Trifolium</taxon>
    </lineage>
</organism>
<evidence type="ECO:0000313" key="2">
    <source>
        <dbReference type="EMBL" id="GAU40244.1"/>
    </source>
</evidence>
<gene>
    <name evidence="2" type="ORF">TSUD_219540</name>
</gene>
<dbReference type="Proteomes" id="UP000242715">
    <property type="component" value="Unassembled WGS sequence"/>
</dbReference>
<evidence type="ECO:0000313" key="3">
    <source>
        <dbReference type="Proteomes" id="UP000242715"/>
    </source>
</evidence>
<dbReference type="AlphaFoldDB" id="A0A2Z6N5S3"/>
<dbReference type="EMBL" id="DF973796">
    <property type="protein sequence ID" value="GAU40244.1"/>
    <property type="molecule type" value="Genomic_DNA"/>
</dbReference>
<sequence length="126" mass="14387">MLDKMVSLQYRVLKLHRRTRRRGLPRGELLWLKQVRSGDGHEGSPMGTPAKRPRQESSFFETSIIHNLKAASRRKELAQDATALIRVLEMALVLNGQEYCSAQDLEKLRARNTIQPSCVFSPLESN</sequence>
<evidence type="ECO:0000256" key="1">
    <source>
        <dbReference type="SAM" id="MobiDB-lite"/>
    </source>
</evidence>
<protein>
    <submittedName>
        <fullName evidence="2">Uncharacterized protein</fullName>
    </submittedName>
</protein>
<reference evidence="3" key="1">
    <citation type="journal article" date="2017" name="Front. Plant Sci.">
        <title>Climate Clever Clovers: New Paradigm to Reduce the Environmental Footprint of Ruminants by Breeding Low Methanogenic Forages Utilizing Haplotype Variation.</title>
        <authorList>
            <person name="Kaur P."/>
            <person name="Appels R."/>
            <person name="Bayer P.E."/>
            <person name="Keeble-Gagnere G."/>
            <person name="Wang J."/>
            <person name="Hirakawa H."/>
            <person name="Shirasawa K."/>
            <person name="Vercoe P."/>
            <person name="Stefanova K."/>
            <person name="Durmic Z."/>
            <person name="Nichols P."/>
            <person name="Revell C."/>
            <person name="Isobe S.N."/>
            <person name="Edwards D."/>
            <person name="Erskine W."/>
        </authorList>
    </citation>
    <scope>NUCLEOTIDE SEQUENCE [LARGE SCALE GENOMIC DNA]</scope>
    <source>
        <strain evidence="3">cv. Daliak</strain>
    </source>
</reference>
<accession>A0A2Z6N5S3</accession>
<keyword evidence="3" id="KW-1185">Reference proteome</keyword>
<name>A0A2Z6N5S3_TRISU</name>
<feature type="region of interest" description="Disordered" evidence="1">
    <location>
        <begin position="35"/>
        <end position="56"/>
    </location>
</feature>
<proteinExistence type="predicted"/>